<dbReference type="EMBL" id="JX081308">
    <property type="protein sequence ID" value="AGE89244.1"/>
    <property type="molecule type" value="mRNA"/>
</dbReference>
<keyword evidence="5 8" id="KW-0472">Membrane</keyword>
<dbReference type="SUPFAM" id="SSF81321">
    <property type="entry name" value="Family A G protein-coupled receptor-like"/>
    <property type="match status" value="1"/>
</dbReference>
<protein>
    <submittedName>
        <fullName evidence="10">Opsin-1</fullName>
    </submittedName>
</protein>
<evidence type="ECO:0000259" key="9">
    <source>
        <dbReference type="PROSITE" id="PS50262"/>
    </source>
</evidence>
<dbReference type="Gene3D" id="1.20.1070.10">
    <property type="entry name" value="Rhodopsin 7-helix transmembrane proteins"/>
    <property type="match status" value="1"/>
</dbReference>
<feature type="transmembrane region" description="Helical" evidence="8">
    <location>
        <begin position="121"/>
        <end position="142"/>
    </location>
</feature>
<dbReference type="GO" id="GO:0016020">
    <property type="term" value="C:membrane"/>
    <property type="evidence" value="ECO:0007669"/>
    <property type="project" value="UniProtKB-SubCell"/>
</dbReference>
<evidence type="ECO:0000256" key="7">
    <source>
        <dbReference type="ARBA" id="ARBA00023224"/>
    </source>
</evidence>
<proteinExistence type="evidence at transcript level"/>
<evidence type="ECO:0000256" key="5">
    <source>
        <dbReference type="ARBA" id="ARBA00023136"/>
    </source>
</evidence>
<dbReference type="CDD" id="cd14969">
    <property type="entry name" value="7tmA_Opsins_type2_animals"/>
    <property type="match status" value="1"/>
</dbReference>
<comment type="subcellular location">
    <subcellularLocation>
        <location evidence="1">Membrane</location>
        <topology evidence="1">Multi-pass membrane protein</topology>
    </subcellularLocation>
</comment>
<dbReference type="InterPro" id="IPR017452">
    <property type="entry name" value="GPCR_Rhodpsn_7TM"/>
</dbReference>
<dbReference type="GO" id="GO:0004930">
    <property type="term" value="F:G protein-coupled receptor activity"/>
    <property type="evidence" value="ECO:0007669"/>
    <property type="project" value="UniProtKB-KW"/>
</dbReference>
<feature type="transmembrane region" description="Helical" evidence="8">
    <location>
        <begin position="81"/>
        <end position="101"/>
    </location>
</feature>
<feature type="transmembrane region" description="Helical" evidence="8">
    <location>
        <begin position="266"/>
        <end position="289"/>
    </location>
</feature>
<dbReference type="InterPro" id="IPR000276">
    <property type="entry name" value="GPCR_Rhodpsn"/>
</dbReference>
<feature type="transmembrane region" description="Helical" evidence="8">
    <location>
        <begin position="6"/>
        <end position="31"/>
    </location>
</feature>
<dbReference type="Pfam" id="PF00001">
    <property type="entry name" value="7tm_1"/>
    <property type="match status" value="1"/>
</dbReference>
<name>S4TMC8_PLEBA</name>
<dbReference type="PANTHER" id="PTHR24240">
    <property type="entry name" value="OPSIN"/>
    <property type="match status" value="1"/>
</dbReference>
<keyword evidence="3 8" id="KW-1133">Transmembrane helix</keyword>
<keyword evidence="7" id="KW-0807">Transducer</keyword>
<reference evidence="10" key="1">
    <citation type="submission" date="2012-05" db="EMBL/GenBank/DDBJ databases">
        <title>The Draft Genome of Pleurobrachia bachei.</title>
        <authorList>
            <person name="Kohn A.B."/>
            <person name="Moroz L.L."/>
        </authorList>
    </citation>
    <scope>NUCLEOTIDE SEQUENCE</scope>
</reference>
<organism evidence="10">
    <name type="scientific">Pleurobrachia bachei</name>
    <name type="common">Sea gooseberry</name>
    <dbReference type="NCBI Taxonomy" id="34499"/>
    <lineage>
        <taxon>Eukaryota</taxon>
        <taxon>Metazoa</taxon>
        <taxon>Ctenophora</taxon>
        <taxon>Tentaculata</taxon>
        <taxon>Cydippida</taxon>
        <taxon>Pleurobrachiidae</taxon>
        <taxon>Pleurobrachia</taxon>
    </lineage>
</organism>
<feature type="transmembrane region" description="Helical" evidence="8">
    <location>
        <begin position="51"/>
        <end position="75"/>
    </location>
</feature>
<evidence type="ECO:0000256" key="2">
    <source>
        <dbReference type="ARBA" id="ARBA00022692"/>
    </source>
</evidence>
<feature type="transmembrane region" description="Helical" evidence="8">
    <location>
        <begin position="166"/>
        <end position="188"/>
    </location>
</feature>
<evidence type="ECO:0000256" key="1">
    <source>
        <dbReference type="ARBA" id="ARBA00004141"/>
    </source>
</evidence>
<keyword evidence="4" id="KW-0297">G-protein coupled receptor</keyword>
<evidence type="ECO:0000256" key="3">
    <source>
        <dbReference type="ARBA" id="ARBA00022989"/>
    </source>
</evidence>
<dbReference type="PRINTS" id="PR00237">
    <property type="entry name" value="GPCRRHODOPSN"/>
</dbReference>
<keyword evidence="2 8" id="KW-0812">Transmembrane</keyword>
<dbReference type="InterPro" id="IPR050125">
    <property type="entry name" value="GPCR_opsins"/>
</dbReference>
<sequence length="314" mass="35900">MGIELRISLSLIMACVCTGSVFGNMLVFVSLVKERPLPNPAVEMIFRHLSLANLVLAGIGEPLVVVSLAAGKWVWGESMRFFEAFWVTTFGLFSMMILGLISFEQYSRFVKQQQLKTHQVAVLLSGIYFLAFFFGIAPLVGWCEYGPEGYGVSNSLMWNNLNDNNASYIICAMIVGYFFPLIIIMFCYRAIYRLVQAQLNTSVVKMTVSANVTSLSTNRNHIMLVQERQLASTITFVILSFFFAWTPYVFVNIINMFSTLVLKYRILATIPALFAKSSTLWWIIVYCLMDVRIKKACRKTCLRFKRSFRVWYFS</sequence>
<feature type="domain" description="G-protein coupled receptors family 1 profile" evidence="9">
    <location>
        <begin position="23"/>
        <end position="286"/>
    </location>
</feature>
<evidence type="ECO:0000313" key="10">
    <source>
        <dbReference type="EMBL" id="AGE89244.1"/>
    </source>
</evidence>
<accession>S4TMC8</accession>
<feature type="transmembrane region" description="Helical" evidence="8">
    <location>
        <begin position="230"/>
        <end position="254"/>
    </location>
</feature>
<evidence type="ECO:0000256" key="6">
    <source>
        <dbReference type="ARBA" id="ARBA00023170"/>
    </source>
</evidence>
<evidence type="ECO:0000256" key="4">
    <source>
        <dbReference type="ARBA" id="ARBA00023040"/>
    </source>
</evidence>
<keyword evidence="6" id="KW-0675">Receptor</keyword>
<dbReference type="AlphaFoldDB" id="S4TMC8"/>
<dbReference type="PROSITE" id="PS50262">
    <property type="entry name" value="G_PROTEIN_RECEP_F1_2"/>
    <property type="match status" value="1"/>
</dbReference>
<evidence type="ECO:0000256" key="8">
    <source>
        <dbReference type="SAM" id="Phobius"/>
    </source>
</evidence>